<reference evidence="4" key="1">
    <citation type="journal article" date="2019" name="Int. J. Syst. Evol. Microbiol.">
        <title>The Global Catalogue of Microorganisms (GCM) 10K type strain sequencing project: providing services to taxonomists for standard genome sequencing and annotation.</title>
        <authorList>
            <consortium name="The Broad Institute Genomics Platform"/>
            <consortium name="The Broad Institute Genome Sequencing Center for Infectious Disease"/>
            <person name="Wu L."/>
            <person name="Ma J."/>
        </authorList>
    </citation>
    <scope>NUCLEOTIDE SEQUENCE [LARGE SCALE GENOMIC DNA]</scope>
    <source>
        <strain evidence="4">KCTC 23707</strain>
    </source>
</reference>
<proteinExistence type="predicted"/>
<protein>
    <submittedName>
        <fullName evidence="3">DNA-packaging protein</fullName>
    </submittedName>
</protein>
<dbReference type="InterPro" id="IPR035421">
    <property type="entry name" value="Terminase_6C"/>
</dbReference>
<keyword evidence="4" id="KW-1185">Reference proteome</keyword>
<dbReference type="Proteomes" id="UP001597308">
    <property type="component" value="Unassembled WGS sequence"/>
</dbReference>
<organism evidence="3 4">
    <name type="scientific">Methylopila henanensis</name>
    <dbReference type="NCBI Taxonomy" id="873516"/>
    <lineage>
        <taxon>Bacteria</taxon>
        <taxon>Pseudomonadati</taxon>
        <taxon>Pseudomonadota</taxon>
        <taxon>Alphaproteobacteria</taxon>
        <taxon>Hyphomicrobiales</taxon>
        <taxon>Methylopilaceae</taxon>
        <taxon>Methylopila</taxon>
    </lineage>
</organism>
<comment type="caution">
    <text evidence="3">The sequence shown here is derived from an EMBL/GenBank/DDBJ whole genome shotgun (WGS) entry which is preliminary data.</text>
</comment>
<dbReference type="RefSeq" id="WP_378797311.1">
    <property type="nucleotide sequence ID" value="NZ_JBHUER010000002.1"/>
</dbReference>
<evidence type="ECO:0000256" key="1">
    <source>
        <dbReference type="ARBA" id="ARBA00022612"/>
    </source>
</evidence>
<keyword evidence="1" id="KW-1188">Viral release from host cell</keyword>
<dbReference type="Gene3D" id="3.40.50.300">
    <property type="entry name" value="P-loop containing nucleotide triphosphate hydrolases"/>
    <property type="match status" value="1"/>
</dbReference>
<dbReference type="EMBL" id="JBHUER010000002">
    <property type="protein sequence ID" value="MFD1702211.1"/>
    <property type="molecule type" value="Genomic_DNA"/>
</dbReference>
<evidence type="ECO:0000313" key="4">
    <source>
        <dbReference type="Proteomes" id="UP001597308"/>
    </source>
</evidence>
<evidence type="ECO:0000313" key="3">
    <source>
        <dbReference type="EMBL" id="MFD1702211.1"/>
    </source>
</evidence>
<accession>A0ABW4K3Y4</accession>
<dbReference type="InterPro" id="IPR027417">
    <property type="entry name" value="P-loop_NTPase"/>
</dbReference>
<feature type="domain" description="Terminase large subunit gp17-like C-terminal" evidence="2">
    <location>
        <begin position="289"/>
        <end position="436"/>
    </location>
</feature>
<evidence type="ECO:0000259" key="2">
    <source>
        <dbReference type="Pfam" id="PF17289"/>
    </source>
</evidence>
<dbReference type="Pfam" id="PF03237">
    <property type="entry name" value="Terminase_6N"/>
    <property type="match status" value="1"/>
</dbReference>
<gene>
    <name evidence="3" type="ORF">ACFSCV_04265</name>
</gene>
<name>A0ABW4K3Y4_9HYPH</name>
<dbReference type="Pfam" id="PF17289">
    <property type="entry name" value="Terminase_6C"/>
    <property type="match status" value="1"/>
</dbReference>
<sequence length="451" mass="48660">MTLPPTSTPSGTSLRDALLASEPKLIERLLATLRPSQIKGFEALWDVWGRPDQTPPAGDGWTTWLMLGGRGAGKTRAGAEWVRGMAAGRAGFADAPVGRIALVAETYADLREVMIDGVSGLLAVHPRAERPAYEPSRRRLTWPNGAVAQGFSAEDPDALRGPQFEAAWCDEIAKWRHAEETWDMLQFGLRLGRRPRQVATTTPRAAPLIKRLLADPATVTSRATTRMNAANLAPRFLEAVVGTYAGTRLGRQELDGELLEEREDALWTRDVIERSRVRTMPALKRVVVAVDPPAGGGKRSDACGLVAAGLGEDGRAYVLADETIAAPRPELWAARAAALWRRLEADALVAEVNQGGEMVRAVIAQVDAEIPVIAVRATRGKWLRAEPVAALYAQGRVAHAGAYPELEDEMAAFGLDGLANGRSPDRVDALVWAVSHLMLSARGRGPRVLGL</sequence>